<accession>A0A381Q1Y8</accession>
<dbReference type="SUPFAM" id="SSF51735">
    <property type="entry name" value="NAD(P)-binding Rossmann-fold domains"/>
    <property type="match status" value="1"/>
</dbReference>
<dbReference type="InterPro" id="IPR036291">
    <property type="entry name" value="NAD(P)-bd_dom_sf"/>
</dbReference>
<dbReference type="PROSITE" id="PS00061">
    <property type="entry name" value="ADH_SHORT"/>
    <property type="match status" value="1"/>
</dbReference>
<evidence type="ECO:0008006" key="3">
    <source>
        <dbReference type="Google" id="ProtNLM"/>
    </source>
</evidence>
<dbReference type="NCBIfam" id="NF005559">
    <property type="entry name" value="PRK07231.1"/>
    <property type="match status" value="1"/>
</dbReference>
<proteinExistence type="inferred from homology"/>
<dbReference type="InterPro" id="IPR002347">
    <property type="entry name" value="SDR_fam"/>
</dbReference>
<dbReference type="CDD" id="cd05233">
    <property type="entry name" value="SDR_c"/>
    <property type="match status" value="1"/>
</dbReference>
<evidence type="ECO:0000256" key="1">
    <source>
        <dbReference type="ARBA" id="ARBA00006484"/>
    </source>
</evidence>
<dbReference type="PRINTS" id="PR00081">
    <property type="entry name" value="GDHRDH"/>
</dbReference>
<comment type="similarity">
    <text evidence="1">Belongs to the short-chain dehydrogenases/reductases (SDR) family.</text>
</comment>
<dbReference type="FunFam" id="3.40.50.720:FF:000084">
    <property type="entry name" value="Short-chain dehydrogenase reductase"/>
    <property type="match status" value="1"/>
</dbReference>
<dbReference type="Gene3D" id="3.40.50.720">
    <property type="entry name" value="NAD(P)-binding Rossmann-like Domain"/>
    <property type="match status" value="1"/>
</dbReference>
<sequence length="250" mass="26845">MFSLENKTAIISGGSKGIGKAIAFKYAEAGANVIICSRKKENLDTAVQEAKSNGFDITSIECNTGDVDSIQNVVNQTIDKFGTVDILVNNAAANPYYGPILKAEDSHWDKIFQINVKGYFEFAKACSASMIENKSGKIINVASIAAKTPLEGLGIYNISKAAVVMLTKVLAKEMAYANIQVNTLAPGLIKTDFSRALWEDENIYSQIIKSIPQGRMGEPQDISGMALYLASDASDFITGSMFTIDGGITT</sequence>
<dbReference type="PANTHER" id="PTHR43943">
    <property type="entry name" value="DEHYDROGENASE/REDUCTASE (SDR FAMILY) MEMBER 4"/>
    <property type="match status" value="1"/>
</dbReference>
<name>A0A381Q1Y8_9ZZZZ</name>
<organism evidence="2">
    <name type="scientific">marine metagenome</name>
    <dbReference type="NCBI Taxonomy" id="408172"/>
    <lineage>
        <taxon>unclassified sequences</taxon>
        <taxon>metagenomes</taxon>
        <taxon>ecological metagenomes</taxon>
    </lineage>
</organism>
<reference evidence="2" key="1">
    <citation type="submission" date="2018-05" db="EMBL/GenBank/DDBJ databases">
        <authorList>
            <person name="Lanie J.A."/>
            <person name="Ng W.-L."/>
            <person name="Kazmierczak K.M."/>
            <person name="Andrzejewski T.M."/>
            <person name="Davidsen T.M."/>
            <person name="Wayne K.J."/>
            <person name="Tettelin H."/>
            <person name="Glass J.I."/>
            <person name="Rusch D."/>
            <person name="Podicherti R."/>
            <person name="Tsui H.-C.T."/>
            <person name="Winkler M.E."/>
        </authorList>
    </citation>
    <scope>NUCLEOTIDE SEQUENCE</scope>
</reference>
<protein>
    <recommendedName>
        <fullName evidence="3">Short-chain dehydrogenase</fullName>
    </recommendedName>
</protein>
<dbReference type="Pfam" id="PF13561">
    <property type="entry name" value="adh_short_C2"/>
    <property type="match status" value="1"/>
</dbReference>
<dbReference type="InterPro" id="IPR020904">
    <property type="entry name" value="Sc_DH/Rdtase_CS"/>
</dbReference>
<dbReference type="PRINTS" id="PR00080">
    <property type="entry name" value="SDRFAMILY"/>
</dbReference>
<gene>
    <name evidence="2" type="ORF">METZ01_LOCUS25954</name>
</gene>
<dbReference type="PANTHER" id="PTHR43943:SF2">
    <property type="entry name" value="DEHYDROGENASE_REDUCTASE 4"/>
    <property type="match status" value="1"/>
</dbReference>
<dbReference type="AlphaFoldDB" id="A0A381Q1Y8"/>
<evidence type="ECO:0000313" key="2">
    <source>
        <dbReference type="EMBL" id="SUZ73100.1"/>
    </source>
</evidence>
<dbReference type="EMBL" id="UINC01001168">
    <property type="protein sequence ID" value="SUZ73100.1"/>
    <property type="molecule type" value="Genomic_DNA"/>
</dbReference>